<keyword evidence="1" id="KW-0472">Membrane</keyword>
<evidence type="ECO:0000313" key="3">
    <source>
        <dbReference type="EMBL" id="RCN25342.1"/>
    </source>
</evidence>
<feature type="transmembrane region" description="Helical" evidence="1">
    <location>
        <begin position="47"/>
        <end position="68"/>
    </location>
</feature>
<protein>
    <recommendedName>
        <fullName evidence="2">Acyltransferase 3 domain-containing protein</fullName>
    </recommendedName>
</protein>
<dbReference type="GO" id="GO:0000271">
    <property type="term" value="P:polysaccharide biosynthetic process"/>
    <property type="evidence" value="ECO:0007669"/>
    <property type="project" value="TreeGrafter"/>
</dbReference>
<comment type="caution">
    <text evidence="3">The sequence shown here is derived from an EMBL/GenBank/DDBJ whole genome shotgun (WGS) entry which is preliminary data.</text>
</comment>
<dbReference type="PANTHER" id="PTHR23028:SF53">
    <property type="entry name" value="ACYL_TRANSF_3 DOMAIN-CONTAINING PROTEIN"/>
    <property type="match status" value="1"/>
</dbReference>
<organism evidence="3 4">
    <name type="scientific">Ancylostoma caninum</name>
    <name type="common">Dog hookworm</name>
    <dbReference type="NCBI Taxonomy" id="29170"/>
    <lineage>
        <taxon>Eukaryota</taxon>
        <taxon>Metazoa</taxon>
        <taxon>Ecdysozoa</taxon>
        <taxon>Nematoda</taxon>
        <taxon>Chromadorea</taxon>
        <taxon>Rhabditida</taxon>
        <taxon>Rhabditina</taxon>
        <taxon>Rhabditomorpha</taxon>
        <taxon>Strongyloidea</taxon>
        <taxon>Ancylostomatidae</taxon>
        <taxon>Ancylostomatinae</taxon>
        <taxon>Ancylostoma</taxon>
    </lineage>
</organism>
<keyword evidence="4" id="KW-1185">Reference proteome</keyword>
<evidence type="ECO:0000313" key="4">
    <source>
        <dbReference type="Proteomes" id="UP000252519"/>
    </source>
</evidence>
<dbReference type="GO" id="GO:0016747">
    <property type="term" value="F:acyltransferase activity, transferring groups other than amino-acyl groups"/>
    <property type="evidence" value="ECO:0007669"/>
    <property type="project" value="InterPro"/>
</dbReference>
<keyword evidence="1" id="KW-0812">Transmembrane</keyword>
<sequence length="141" mass="16458">MENLVPLDGAKSAENCRAQRRSDLQGIRGFAILFVLMMHLRPNSFRLGFVGVDMFFVLSGFLMTKILFKNKMSLNSVGSFYMRRFKRIVPLYMLLAAATYTYGYFCLLVPHRKQIVDDLVWVYTYSSNIQPIFQKLGYWDQ</sequence>
<evidence type="ECO:0000259" key="2">
    <source>
        <dbReference type="Pfam" id="PF01757"/>
    </source>
</evidence>
<name>A0A368EZT3_ANCCA</name>
<dbReference type="Proteomes" id="UP000252519">
    <property type="component" value="Unassembled WGS sequence"/>
</dbReference>
<dbReference type="AlphaFoldDB" id="A0A368EZT3"/>
<feature type="non-terminal residue" evidence="3">
    <location>
        <position position="141"/>
    </location>
</feature>
<dbReference type="InterPro" id="IPR002656">
    <property type="entry name" value="Acyl_transf_3_dom"/>
</dbReference>
<evidence type="ECO:0000256" key="1">
    <source>
        <dbReference type="SAM" id="Phobius"/>
    </source>
</evidence>
<dbReference type="STRING" id="29170.A0A368EZT3"/>
<gene>
    <name evidence="3" type="ORF">ANCCAN_28947</name>
</gene>
<dbReference type="PANTHER" id="PTHR23028">
    <property type="entry name" value="ACETYLTRANSFERASE"/>
    <property type="match status" value="1"/>
</dbReference>
<reference evidence="3 4" key="1">
    <citation type="submission" date="2014-10" db="EMBL/GenBank/DDBJ databases">
        <title>Draft genome of the hookworm Ancylostoma caninum.</title>
        <authorList>
            <person name="Mitreva M."/>
        </authorList>
    </citation>
    <scope>NUCLEOTIDE SEQUENCE [LARGE SCALE GENOMIC DNA]</scope>
    <source>
        <strain evidence="3 4">Baltimore</strain>
    </source>
</reference>
<keyword evidence="1" id="KW-1133">Transmembrane helix</keyword>
<proteinExistence type="predicted"/>
<feature type="domain" description="Acyltransferase 3" evidence="2">
    <location>
        <begin position="23"/>
        <end position="121"/>
    </location>
</feature>
<dbReference type="GO" id="GO:0016020">
    <property type="term" value="C:membrane"/>
    <property type="evidence" value="ECO:0007669"/>
    <property type="project" value="TreeGrafter"/>
</dbReference>
<dbReference type="OrthoDB" id="92766at2759"/>
<accession>A0A368EZT3</accession>
<dbReference type="InterPro" id="IPR050879">
    <property type="entry name" value="Acyltransferase_3"/>
</dbReference>
<feature type="transmembrane region" description="Helical" evidence="1">
    <location>
        <begin position="89"/>
        <end position="110"/>
    </location>
</feature>
<dbReference type="EMBL" id="JOJR01012498">
    <property type="protein sequence ID" value="RCN25342.1"/>
    <property type="molecule type" value="Genomic_DNA"/>
</dbReference>
<dbReference type="Pfam" id="PF01757">
    <property type="entry name" value="Acyl_transf_3"/>
    <property type="match status" value="1"/>
</dbReference>